<feature type="transmembrane region" description="Helical" evidence="6">
    <location>
        <begin position="245"/>
        <end position="267"/>
    </location>
</feature>
<dbReference type="InterPro" id="IPR001516">
    <property type="entry name" value="Proton_antipo_N"/>
</dbReference>
<keyword evidence="2 5" id="KW-0812">Transmembrane</keyword>
<dbReference type="PRINTS" id="PR01434">
    <property type="entry name" value="NADHDHGNASE5"/>
</dbReference>
<evidence type="ECO:0000256" key="4">
    <source>
        <dbReference type="ARBA" id="ARBA00023136"/>
    </source>
</evidence>
<evidence type="ECO:0000256" key="2">
    <source>
        <dbReference type="ARBA" id="ARBA00022692"/>
    </source>
</evidence>
<dbReference type="EMBL" id="BEXT01000001">
    <property type="protein sequence ID" value="GBC62608.1"/>
    <property type="molecule type" value="Genomic_DNA"/>
</dbReference>
<feature type="transmembrane region" description="Helical" evidence="6">
    <location>
        <begin position="312"/>
        <end position="330"/>
    </location>
</feature>
<sequence>MYTGQWLVSGDITVPIGVLLDPLSLLMLTIVTVICFLVQIYSIGYMAGDPGFSGYYAFMSLFAWAMISLTLSPTLLQLYVFWELVGLSSYLLIGFWFEKFSAGEAGKKAFVMTRLGDVAFFLGLLVLLISLGNLNISEINSPVVTEKMPSALITLSALLIFGGVIGKSAQFPLMTWLPDAMEGPTPVSALLHSATMVAAGVYLFARIFPFFSLSPTAMTVCLAVGTLSMLMASTMAMVSRDIKQVWAYSTISQLGFMIMGLGAGSYFSGVFHLTTHAGFKALLFLCAGVFIHAHDTNDMFEISQRGGRTLKTPMICMTIAAAALSGIPPFSGFFSKEAILGALAGLENPLWVWAGLLGAFLTAYYTFRLIFIILFPKSTESPAAGGHHDHENGGYRVMSWPLITLAAITVILGFGQGALEGFLAFGQSHEGGHHSWLLYTALGMTGFGVLLAWLEFGRRSASQTGFAERIPALRHLFAERWYMDRFYRWFLDRIIYKGISETCMNNDNRVIDGGVDGLARGTVGTGRMLARLHLGMIQYKLMVMFAVVFLLALYFLF</sequence>
<comment type="subcellular location">
    <subcellularLocation>
        <location evidence="1">Endomembrane system</location>
        <topology evidence="1">Multi-pass membrane protein</topology>
    </subcellularLocation>
    <subcellularLocation>
        <location evidence="5">Membrane</location>
        <topology evidence="5">Multi-pass membrane protein</topology>
    </subcellularLocation>
</comment>
<evidence type="ECO:0000256" key="1">
    <source>
        <dbReference type="ARBA" id="ARBA00004127"/>
    </source>
</evidence>
<evidence type="ECO:0000313" key="10">
    <source>
        <dbReference type="Proteomes" id="UP000288096"/>
    </source>
</evidence>
<dbReference type="InterPro" id="IPR003945">
    <property type="entry name" value="NU5C-like"/>
</dbReference>
<feature type="transmembrane region" description="Helical" evidence="6">
    <location>
        <begin position="273"/>
        <end position="291"/>
    </location>
</feature>
<feature type="transmembrane region" description="Helical" evidence="6">
    <location>
        <begin position="350"/>
        <end position="376"/>
    </location>
</feature>
<dbReference type="GO" id="GO:0016020">
    <property type="term" value="C:membrane"/>
    <property type="evidence" value="ECO:0007669"/>
    <property type="project" value="UniProtKB-SubCell"/>
</dbReference>
<feature type="transmembrane region" description="Helical" evidence="6">
    <location>
        <begin position="118"/>
        <end position="136"/>
    </location>
</feature>
<accession>A0A401G062</accession>
<proteinExistence type="predicted"/>
<evidence type="ECO:0000313" key="9">
    <source>
        <dbReference type="EMBL" id="GBC62608.1"/>
    </source>
</evidence>
<keyword evidence="3 6" id="KW-1133">Transmembrane helix</keyword>
<evidence type="ECO:0000256" key="6">
    <source>
        <dbReference type="SAM" id="Phobius"/>
    </source>
</evidence>
<comment type="caution">
    <text evidence="9">The sequence shown here is derived from an EMBL/GenBank/DDBJ whole genome shotgun (WGS) entry which is preliminary data.</text>
</comment>
<dbReference type="Proteomes" id="UP000288096">
    <property type="component" value="Unassembled WGS sequence"/>
</dbReference>
<gene>
    <name evidence="9" type="ORF">DENIS_3580</name>
</gene>
<dbReference type="NCBIfam" id="TIGR01974">
    <property type="entry name" value="NDH_I_L"/>
    <property type="match status" value="1"/>
</dbReference>
<keyword evidence="4 6" id="KW-0472">Membrane</keyword>
<feature type="transmembrane region" description="Helical" evidence="6">
    <location>
        <begin position="148"/>
        <end position="166"/>
    </location>
</feature>
<dbReference type="InterPro" id="IPR001750">
    <property type="entry name" value="ND/Mrp_TM"/>
</dbReference>
<organism evidence="9 10">
    <name type="scientific">Desulfonema ishimotonii</name>
    <dbReference type="NCBI Taxonomy" id="45657"/>
    <lineage>
        <taxon>Bacteria</taxon>
        <taxon>Pseudomonadati</taxon>
        <taxon>Thermodesulfobacteriota</taxon>
        <taxon>Desulfobacteria</taxon>
        <taxon>Desulfobacterales</taxon>
        <taxon>Desulfococcaceae</taxon>
        <taxon>Desulfonema</taxon>
    </lineage>
</organism>
<feature type="transmembrane region" description="Helical" evidence="6">
    <location>
        <begin position="217"/>
        <end position="238"/>
    </location>
</feature>
<feature type="transmembrane region" description="Helical" evidence="6">
    <location>
        <begin position="537"/>
        <end position="556"/>
    </location>
</feature>
<keyword evidence="10" id="KW-1185">Reference proteome</keyword>
<dbReference type="InterPro" id="IPR018393">
    <property type="entry name" value="NADHpl_OxRdtase_5_subgr"/>
</dbReference>
<dbReference type="AlphaFoldDB" id="A0A401G062"/>
<reference evidence="10" key="1">
    <citation type="submission" date="2017-11" db="EMBL/GenBank/DDBJ databases">
        <authorList>
            <person name="Watanabe M."/>
            <person name="Kojima H."/>
        </authorList>
    </citation>
    <scope>NUCLEOTIDE SEQUENCE [LARGE SCALE GENOMIC DNA]</scope>
    <source>
        <strain evidence="10">Tokyo 01</strain>
    </source>
</reference>
<feature type="transmembrane region" description="Helical" evidence="6">
    <location>
        <begin position="436"/>
        <end position="454"/>
    </location>
</feature>
<dbReference type="PANTHER" id="PTHR42829">
    <property type="entry name" value="NADH-UBIQUINONE OXIDOREDUCTASE CHAIN 5"/>
    <property type="match status" value="1"/>
</dbReference>
<dbReference type="GO" id="GO:0012505">
    <property type="term" value="C:endomembrane system"/>
    <property type="evidence" value="ECO:0007669"/>
    <property type="project" value="UniProtKB-SubCell"/>
</dbReference>
<dbReference type="Pfam" id="PF00662">
    <property type="entry name" value="Proton_antipo_N"/>
    <property type="match status" value="1"/>
</dbReference>
<dbReference type="GO" id="GO:0042773">
    <property type="term" value="P:ATP synthesis coupled electron transport"/>
    <property type="evidence" value="ECO:0007669"/>
    <property type="project" value="InterPro"/>
</dbReference>
<name>A0A401G062_9BACT</name>
<dbReference type="Gene3D" id="1.20.5.2700">
    <property type="match status" value="1"/>
</dbReference>
<feature type="domain" description="NADH:quinone oxidoreductase/Mrp antiporter transmembrane" evidence="7">
    <location>
        <begin position="73"/>
        <end position="362"/>
    </location>
</feature>
<evidence type="ECO:0000259" key="7">
    <source>
        <dbReference type="Pfam" id="PF00361"/>
    </source>
</evidence>
<dbReference type="PANTHER" id="PTHR42829:SF2">
    <property type="entry name" value="NADH-UBIQUINONE OXIDOREDUCTASE CHAIN 5"/>
    <property type="match status" value="1"/>
</dbReference>
<dbReference type="GO" id="GO:0008137">
    <property type="term" value="F:NADH dehydrogenase (ubiquinone) activity"/>
    <property type="evidence" value="ECO:0007669"/>
    <property type="project" value="InterPro"/>
</dbReference>
<feature type="transmembrane region" description="Helical" evidence="6">
    <location>
        <begin position="23"/>
        <end position="43"/>
    </location>
</feature>
<feature type="transmembrane region" description="Helical" evidence="6">
    <location>
        <begin position="187"/>
        <end position="205"/>
    </location>
</feature>
<protein>
    <submittedName>
        <fullName evidence="9">NADH-quinone oxidoreductase subunit L</fullName>
    </submittedName>
</protein>
<evidence type="ECO:0000256" key="3">
    <source>
        <dbReference type="ARBA" id="ARBA00022989"/>
    </source>
</evidence>
<feature type="transmembrane region" description="Helical" evidence="6">
    <location>
        <begin position="55"/>
        <end position="72"/>
    </location>
</feature>
<dbReference type="GO" id="GO:0003954">
    <property type="term" value="F:NADH dehydrogenase activity"/>
    <property type="evidence" value="ECO:0007669"/>
    <property type="project" value="TreeGrafter"/>
</dbReference>
<feature type="transmembrane region" description="Helical" evidence="6">
    <location>
        <begin position="397"/>
        <end position="416"/>
    </location>
</feature>
<reference evidence="10" key="2">
    <citation type="submission" date="2019-01" db="EMBL/GenBank/DDBJ databases">
        <title>Genome sequence of Desulfonema ishimotonii strain Tokyo 01.</title>
        <authorList>
            <person name="Fukui M."/>
        </authorList>
    </citation>
    <scope>NUCLEOTIDE SEQUENCE [LARGE SCALE GENOMIC DNA]</scope>
    <source>
        <strain evidence="10">Tokyo 01</strain>
    </source>
</reference>
<dbReference type="Pfam" id="PF00361">
    <property type="entry name" value="Proton_antipo_M"/>
    <property type="match status" value="1"/>
</dbReference>
<feature type="transmembrane region" description="Helical" evidence="6">
    <location>
        <begin position="78"/>
        <end position="97"/>
    </location>
</feature>
<dbReference type="GO" id="GO:0015990">
    <property type="term" value="P:electron transport coupled proton transport"/>
    <property type="evidence" value="ECO:0007669"/>
    <property type="project" value="TreeGrafter"/>
</dbReference>
<feature type="domain" description="NADH-Ubiquinone oxidoreductase (complex I) chain 5 N-terminal" evidence="8">
    <location>
        <begin position="6"/>
        <end position="56"/>
    </location>
</feature>
<evidence type="ECO:0000256" key="5">
    <source>
        <dbReference type="RuleBase" id="RU000320"/>
    </source>
</evidence>
<evidence type="ECO:0000259" key="8">
    <source>
        <dbReference type="Pfam" id="PF00662"/>
    </source>
</evidence>